<comment type="caution">
    <text evidence="3">The sequence shown here is derived from an EMBL/GenBank/DDBJ whole genome shotgun (WGS) entry which is preliminary data.</text>
</comment>
<dbReference type="Proteomes" id="UP000186545">
    <property type="component" value="Unassembled WGS sequence"/>
</dbReference>
<dbReference type="PROSITE" id="PS51747">
    <property type="entry name" value="CYT_DCMP_DEAMINASES_2"/>
    <property type="match status" value="1"/>
</dbReference>
<dbReference type="Pfam" id="PF00383">
    <property type="entry name" value="dCMP_cyt_deam_1"/>
    <property type="match status" value="1"/>
</dbReference>
<dbReference type="InterPro" id="IPR016193">
    <property type="entry name" value="Cytidine_deaminase-like"/>
</dbReference>
<dbReference type="InterPro" id="IPR015517">
    <property type="entry name" value="dCMP_deaminase-rel"/>
</dbReference>
<dbReference type="PANTHER" id="PTHR11086:SF18">
    <property type="entry name" value="DEOXYCYTIDYLATE DEAMINASE"/>
    <property type="match status" value="1"/>
</dbReference>
<evidence type="ECO:0000256" key="1">
    <source>
        <dbReference type="ARBA" id="ARBA00022801"/>
    </source>
</evidence>
<keyword evidence="1" id="KW-0378">Hydrolase</keyword>
<feature type="domain" description="CMP/dCMP-type deaminase" evidence="2">
    <location>
        <begin position="11"/>
        <end position="164"/>
    </location>
</feature>
<proteinExistence type="predicted"/>
<reference evidence="3 4" key="1">
    <citation type="journal article" date="2016" name="Nat. Commun.">
        <title>Thousands of microbial genomes shed light on interconnected biogeochemical processes in an aquifer system.</title>
        <authorList>
            <person name="Anantharaman K."/>
            <person name="Brown C.T."/>
            <person name="Hug L.A."/>
            <person name="Sharon I."/>
            <person name="Castelle C.J."/>
            <person name="Probst A.J."/>
            <person name="Thomas B.C."/>
            <person name="Singh A."/>
            <person name="Wilkins M.J."/>
            <person name="Karaoz U."/>
            <person name="Brodie E.L."/>
            <person name="Williams K.H."/>
            <person name="Hubbard S.S."/>
            <person name="Banfield J.F."/>
        </authorList>
    </citation>
    <scope>NUCLEOTIDE SEQUENCE [LARGE SCALE GENOMIC DNA]</scope>
</reference>
<sequence length="165" mass="19154">MKFIEEEKEKSIAEKFIEEAKKEAKKATCQRAMCGAVIVNDGEIIGRGFNSPPCDNEHERRCDIKKNEYDQKVTDKTCCVHAEQRAVMNALRDNPQKLKGSKLYFSRFYPDGEQRFLGGKIQLYCTICTKMMFDVGIEEFILPHQEGIVVYNKEEYLKKSFEYGK</sequence>
<dbReference type="InterPro" id="IPR002125">
    <property type="entry name" value="CMP_dCMP_dom"/>
</dbReference>
<evidence type="ECO:0000313" key="4">
    <source>
        <dbReference type="Proteomes" id="UP000186545"/>
    </source>
</evidence>
<dbReference type="EMBL" id="MFAD01000007">
    <property type="protein sequence ID" value="OGD70712.1"/>
    <property type="molecule type" value="Genomic_DNA"/>
</dbReference>
<dbReference type="PANTHER" id="PTHR11086">
    <property type="entry name" value="DEOXYCYTIDYLATE DEAMINASE-RELATED"/>
    <property type="match status" value="1"/>
</dbReference>
<evidence type="ECO:0000259" key="2">
    <source>
        <dbReference type="PROSITE" id="PS51747"/>
    </source>
</evidence>
<accession>A0A1F5ETJ4</accession>
<dbReference type="AlphaFoldDB" id="A0A1F5ETJ4"/>
<gene>
    <name evidence="3" type="ORF">A3I18_00330</name>
</gene>
<dbReference type="GO" id="GO:0005737">
    <property type="term" value="C:cytoplasm"/>
    <property type="evidence" value="ECO:0007669"/>
    <property type="project" value="TreeGrafter"/>
</dbReference>
<organism evidence="3 4">
    <name type="scientific">Candidatus Campbellbacteria bacterium RIFCSPLOWO2_02_FULL_35_11</name>
    <dbReference type="NCBI Taxonomy" id="1797581"/>
    <lineage>
        <taxon>Bacteria</taxon>
        <taxon>Candidatus Campbelliibacteriota</taxon>
    </lineage>
</organism>
<dbReference type="GO" id="GO:0004132">
    <property type="term" value="F:dCMP deaminase activity"/>
    <property type="evidence" value="ECO:0007669"/>
    <property type="project" value="TreeGrafter"/>
</dbReference>
<dbReference type="Gene3D" id="3.40.140.10">
    <property type="entry name" value="Cytidine Deaminase, domain 2"/>
    <property type="match status" value="1"/>
</dbReference>
<dbReference type="SUPFAM" id="SSF53927">
    <property type="entry name" value="Cytidine deaminase-like"/>
    <property type="match status" value="1"/>
</dbReference>
<name>A0A1F5ETJ4_9BACT</name>
<evidence type="ECO:0000313" key="3">
    <source>
        <dbReference type="EMBL" id="OGD70712.1"/>
    </source>
</evidence>
<protein>
    <recommendedName>
        <fullName evidence="2">CMP/dCMP-type deaminase domain-containing protein</fullName>
    </recommendedName>
</protein>